<feature type="compositionally biased region" description="Polar residues" evidence="1">
    <location>
        <begin position="62"/>
        <end position="77"/>
    </location>
</feature>
<evidence type="ECO:0000313" key="3">
    <source>
        <dbReference type="WBParaSite" id="PSAMB.scaffold18119size993.g37498.t1"/>
    </source>
</evidence>
<proteinExistence type="predicted"/>
<evidence type="ECO:0000313" key="2">
    <source>
        <dbReference type="Proteomes" id="UP000887566"/>
    </source>
</evidence>
<name>A0A914VDD0_9BILA</name>
<organism evidence="2 3">
    <name type="scientific">Plectus sambesii</name>
    <dbReference type="NCBI Taxonomy" id="2011161"/>
    <lineage>
        <taxon>Eukaryota</taxon>
        <taxon>Metazoa</taxon>
        <taxon>Ecdysozoa</taxon>
        <taxon>Nematoda</taxon>
        <taxon>Chromadorea</taxon>
        <taxon>Plectida</taxon>
        <taxon>Plectina</taxon>
        <taxon>Plectoidea</taxon>
        <taxon>Plectidae</taxon>
        <taxon>Plectus</taxon>
    </lineage>
</organism>
<feature type="region of interest" description="Disordered" evidence="1">
    <location>
        <begin position="44"/>
        <end position="83"/>
    </location>
</feature>
<protein>
    <submittedName>
        <fullName evidence="3">Zinc finger protein 474</fullName>
    </submittedName>
</protein>
<dbReference type="WBParaSite" id="PSAMB.scaffold18119size993.g37498.t1">
    <property type="protein sequence ID" value="PSAMB.scaffold18119size993.g37498.t1"/>
    <property type="gene ID" value="PSAMB.scaffold18119size993.g37498"/>
</dbReference>
<accession>A0A914VDD0</accession>
<keyword evidence="2" id="KW-1185">Reference proteome</keyword>
<feature type="compositionally biased region" description="Low complexity" evidence="1">
    <location>
        <begin position="44"/>
        <end position="61"/>
    </location>
</feature>
<feature type="region of interest" description="Disordered" evidence="1">
    <location>
        <begin position="1"/>
        <end position="29"/>
    </location>
</feature>
<sequence length="208" mass="22349">MVWGRKGSKDRTEGKNASSTTASTTAATNAATTAASTAATTAASTAATTAATTTTATLTTTQHARPSTMTLSTSQVDSPARGPQTRVCFVCGQRFSERSLEIHEKKCIQLWQLQKKALPNTVKCTQPQKLRIPSVDGTKDVGRIDAVAHSSSSQAQRAECTKCRTNLALGEAKQHVENCRGGQRKTVNKKQKSNAWRNKDDALYAIMY</sequence>
<dbReference type="AlphaFoldDB" id="A0A914VDD0"/>
<dbReference type="Proteomes" id="UP000887566">
    <property type="component" value="Unplaced"/>
</dbReference>
<feature type="compositionally biased region" description="Low complexity" evidence="1">
    <location>
        <begin position="17"/>
        <end position="29"/>
    </location>
</feature>
<evidence type="ECO:0000256" key="1">
    <source>
        <dbReference type="SAM" id="MobiDB-lite"/>
    </source>
</evidence>
<reference evidence="3" key="1">
    <citation type="submission" date="2022-11" db="UniProtKB">
        <authorList>
            <consortium name="WormBaseParasite"/>
        </authorList>
    </citation>
    <scope>IDENTIFICATION</scope>
</reference>